<keyword evidence="3" id="KW-1185">Reference proteome</keyword>
<evidence type="ECO:0000313" key="3">
    <source>
        <dbReference type="Proteomes" id="UP000198287"/>
    </source>
</evidence>
<keyword evidence="1" id="KW-0472">Membrane</keyword>
<protein>
    <submittedName>
        <fullName evidence="2">Uncharacterized protein</fullName>
    </submittedName>
</protein>
<name>A0A226DSB9_FOLCA</name>
<gene>
    <name evidence="2" type="ORF">Fcan01_16942</name>
</gene>
<feature type="transmembrane region" description="Helical" evidence="1">
    <location>
        <begin position="169"/>
        <end position="193"/>
    </location>
</feature>
<keyword evidence="1" id="KW-0812">Transmembrane</keyword>
<comment type="caution">
    <text evidence="2">The sequence shown here is derived from an EMBL/GenBank/DDBJ whole genome shotgun (WGS) entry which is preliminary data.</text>
</comment>
<accession>A0A226DSB9</accession>
<feature type="transmembrane region" description="Helical" evidence="1">
    <location>
        <begin position="76"/>
        <end position="101"/>
    </location>
</feature>
<keyword evidence="1" id="KW-1133">Transmembrane helix</keyword>
<proteinExistence type="predicted"/>
<dbReference type="AlphaFoldDB" id="A0A226DSB9"/>
<organism evidence="2 3">
    <name type="scientific">Folsomia candida</name>
    <name type="common">Springtail</name>
    <dbReference type="NCBI Taxonomy" id="158441"/>
    <lineage>
        <taxon>Eukaryota</taxon>
        <taxon>Metazoa</taxon>
        <taxon>Ecdysozoa</taxon>
        <taxon>Arthropoda</taxon>
        <taxon>Hexapoda</taxon>
        <taxon>Collembola</taxon>
        <taxon>Entomobryomorpha</taxon>
        <taxon>Isotomoidea</taxon>
        <taxon>Isotomidae</taxon>
        <taxon>Proisotominae</taxon>
        <taxon>Folsomia</taxon>
    </lineage>
</organism>
<feature type="transmembrane region" description="Helical" evidence="1">
    <location>
        <begin position="126"/>
        <end position="148"/>
    </location>
</feature>
<dbReference type="Proteomes" id="UP000198287">
    <property type="component" value="Unassembled WGS sequence"/>
</dbReference>
<evidence type="ECO:0000313" key="2">
    <source>
        <dbReference type="EMBL" id="OXA47960.1"/>
    </source>
</evidence>
<evidence type="ECO:0000256" key="1">
    <source>
        <dbReference type="SAM" id="Phobius"/>
    </source>
</evidence>
<reference evidence="2 3" key="1">
    <citation type="submission" date="2015-12" db="EMBL/GenBank/DDBJ databases">
        <title>The genome of Folsomia candida.</title>
        <authorList>
            <person name="Faddeeva A."/>
            <person name="Derks M.F."/>
            <person name="Anvar Y."/>
            <person name="Smit S."/>
            <person name="Van Straalen N."/>
            <person name="Roelofs D."/>
        </authorList>
    </citation>
    <scope>NUCLEOTIDE SEQUENCE [LARGE SCALE GENOMIC DNA]</scope>
    <source>
        <strain evidence="2 3">VU population</strain>
        <tissue evidence="2">Whole body</tissue>
    </source>
</reference>
<sequence>MYSNHFLLANHVFKKVSSLLGANPILFDIRTSKFYSTPYSRLATQFNMVLLIIQFIFGIFRLLTFGNLSKKTDHELFAFNATYMIILAMLIPLICLVILTFNCQDQVDCLNQALQYALRTVSVAGYWFFGCVGTYLIGILPLHYISVIPIQLRSRNVVCAHLAVFGHEIIIGTVSVGIALQILSSYVAFLIPFHSEFELSRKSGKYTTHSLLRSPTVLPLEYRCLELLHRRVVPLFPGICTISNSGHSVFTFLQLDVTLSLGRAWVQSLHFVGGGIYSRLILGISATN</sequence>
<feature type="transmembrane region" description="Helical" evidence="1">
    <location>
        <begin position="42"/>
        <end position="64"/>
    </location>
</feature>
<dbReference type="EMBL" id="LNIX01000012">
    <property type="protein sequence ID" value="OXA47960.1"/>
    <property type="molecule type" value="Genomic_DNA"/>
</dbReference>